<evidence type="ECO:0000256" key="1">
    <source>
        <dbReference type="SAM" id="MobiDB-lite"/>
    </source>
</evidence>
<evidence type="ECO:0000313" key="2">
    <source>
        <dbReference type="EMBL" id="KAJ8356012.1"/>
    </source>
</evidence>
<gene>
    <name evidence="2" type="ORF">SKAU_G00188060</name>
</gene>
<proteinExistence type="predicted"/>
<keyword evidence="3" id="KW-1185">Reference proteome</keyword>
<dbReference type="EMBL" id="JAINUF010000006">
    <property type="protein sequence ID" value="KAJ8356012.1"/>
    <property type="molecule type" value="Genomic_DNA"/>
</dbReference>
<protein>
    <submittedName>
        <fullName evidence="2">Uncharacterized protein</fullName>
    </submittedName>
</protein>
<comment type="caution">
    <text evidence="2">The sequence shown here is derived from an EMBL/GenBank/DDBJ whole genome shotgun (WGS) entry which is preliminary data.</text>
</comment>
<accession>A0A9Q1FD48</accession>
<sequence>MANSSLSLEQLSSVHSSSSESQPSPPAPARKAGPSSAVDARGSSTVPPPLRVSWAPFSTTFTARVWVEARPGPIR</sequence>
<dbReference type="AlphaFoldDB" id="A0A9Q1FD48"/>
<dbReference type="Proteomes" id="UP001152622">
    <property type="component" value="Chromosome 6"/>
</dbReference>
<feature type="compositionally biased region" description="Low complexity" evidence="1">
    <location>
        <begin position="1"/>
        <end position="22"/>
    </location>
</feature>
<name>A0A9Q1FD48_SYNKA</name>
<reference evidence="2" key="1">
    <citation type="journal article" date="2023" name="Science">
        <title>Genome structures resolve the early diversification of teleost fishes.</title>
        <authorList>
            <person name="Parey E."/>
            <person name="Louis A."/>
            <person name="Montfort J."/>
            <person name="Bouchez O."/>
            <person name="Roques C."/>
            <person name="Iampietro C."/>
            <person name="Lluch J."/>
            <person name="Castinel A."/>
            <person name="Donnadieu C."/>
            <person name="Desvignes T."/>
            <person name="Floi Bucao C."/>
            <person name="Jouanno E."/>
            <person name="Wen M."/>
            <person name="Mejri S."/>
            <person name="Dirks R."/>
            <person name="Jansen H."/>
            <person name="Henkel C."/>
            <person name="Chen W.J."/>
            <person name="Zahm M."/>
            <person name="Cabau C."/>
            <person name="Klopp C."/>
            <person name="Thompson A.W."/>
            <person name="Robinson-Rechavi M."/>
            <person name="Braasch I."/>
            <person name="Lecointre G."/>
            <person name="Bobe J."/>
            <person name="Postlethwait J.H."/>
            <person name="Berthelot C."/>
            <person name="Roest Crollius H."/>
            <person name="Guiguen Y."/>
        </authorList>
    </citation>
    <scope>NUCLEOTIDE SEQUENCE</scope>
    <source>
        <strain evidence="2">WJC10195</strain>
    </source>
</reference>
<feature type="region of interest" description="Disordered" evidence="1">
    <location>
        <begin position="1"/>
        <end position="51"/>
    </location>
</feature>
<evidence type="ECO:0000313" key="3">
    <source>
        <dbReference type="Proteomes" id="UP001152622"/>
    </source>
</evidence>
<organism evidence="2 3">
    <name type="scientific">Synaphobranchus kaupii</name>
    <name type="common">Kaup's arrowtooth eel</name>
    <dbReference type="NCBI Taxonomy" id="118154"/>
    <lineage>
        <taxon>Eukaryota</taxon>
        <taxon>Metazoa</taxon>
        <taxon>Chordata</taxon>
        <taxon>Craniata</taxon>
        <taxon>Vertebrata</taxon>
        <taxon>Euteleostomi</taxon>
        <taxon>Actinopterygii</taxon>
        <taxon>Neopterygii</taxon>
        <taxon>Teleostei</taxon>
        <taxon>Anguilliformes</taxon>
        <taxon>Synaphobranchidae</taxon>
        <taxon>Synaphobranchus</taxon>
    </lineage>
</organism>